<dbReference type="GO" id="GO:0010181">
    <property type="term" value="F:FMN binding"/>
    <property type="evidence" value="ECO:0007669"/>
    <property type="project" value="InterPro"/>
</dbReference>
<evidence type="ECO:0000256" key="4">
    <source>
        <dbReference type="ARBA" id="ARBA00022857"/>
    </source>
</evidence>
<protein>
    <submittedName>
        <fullName evidence="7">NADH:flavin oxidoreductase/NADH oxidase</fullName>
    </submittedName>
</protein>
<dbReference type="InterPro" id="IPR013785">
    <property type="entry name" value="Aldolase_TIM"/>
</dbReference>
<keyword evidence="8" id="KW-1185">Reference proteome</keyword>
<reference evidence="7 8" key="1">
    <citation type="submission" date="2018-10" db="EMBL/GenBank/DDBJ databases">
        <title>Effects of UV and annual dynamics of microbial communities in freshwater RAS systems.</title>
        <authorList>
            <person name="Bekkelund A.K."/>
            <person name="Hansen B.R."/>
            <person name="Stokken H."/>
            <person name="Eriksen B.F."/>
            <person name="Kashulin N.A."/>
        </authorList>
    </citation>
    <scope>NUCLEOTIDE SEQUENCE [LARGE SCALE GENOMIC DNA]</scope>
    <source>
        <strain evidence="7 8">BHSEK</strain>
    </source>
</reference>
<dbReference type="PANTHER" id="PTHR43303:SF4">
    <property type="entry name" value="NADPH DEHYDROGENASE C23G7.10C-RELATED"/>
    <property type="match status" value="1"/>
</dbReference>
<feature type="domain" description="NADH:flavin oxidoreductase/NADH oxidase N-terminal" evidence="6">
    <location>
        <begin position="3"/>
        <end position="340"/>
    </location>
</feature>
<keyword evidence="5" id="KW-0560">Oxidoreductase</keyword>
<keyword evidence="4" id="KW-0521">NADP</keyword>
<evidence type="ECO:0000256" key="5">
    <source>
        <dbReference type="ARBA" id="ARBA00023002"/>
    </source>
</evidence>
<dbReference type="GO" id="GO:0050661">
    <property type="term" value="F:NADP binding"/>
    <property type="evidence" value="ECO:0007669"/>
    <property type="project" value="InterPro"/>
</dbReference>
<dbReference type="InterPro" id="IPR001155">
    <property type="entry name" value="OxRdtase_FMN_N"/>
</dbReference>
<evidence type="ECO:0000256" key="2">
    <source>
        <dbReference type="ARBA" id="ARBA00022630"/>
    </source>
</evidence>
<gene>
    <name evidence="7" type="ORF">D9M09_25015</name>
</gene>
<dbReference type="CDD" id="cd02932">
    <property type="entry name" value="OYE_YqiM_FMN"/>
    <property type="match status" value="1"/>
</dbReference>
<dbReference type="RefSeq" id="WP_121670635.1">
    <property type="nucleotide sequence ID" value="NZ_CP033019.1"/>
</dbReference>
<dbReference type="Proteomes" id="UP000279594">
    <property type="component" value="Chromosome"/>
</dbReference>
<dbReference type="SUPFAM" id="SSF51395">
    <property type="entry name" value="FMN-linked oxidoreductases"/>
    <property type="match status" value="1"/>
</dbReference>
<keyword evidence="3" id="KW-0288">FMN</keyword>
<dbReference type="EMBL" id="CP033019">
    <property type="protein sequence ID" value="AYM78693.1"/>
    <property type="molecule type" value="Genomic_DNA"/>
</dbReference>
<dbReference type="PANTHER" id="PTHR43303">
    <property type="entry name" value="NADPH DEHYDROGENASE C23G7.10C-RELATED"/>
    <property type="match status" value="1"/>
</dbReference>
<evidence type="ECO:0000313" key="8">
    <source>
        <dbReference type="Proteomes" id="UP000279594"/>
    </source>
</evidence>
<accession>A0A3G2EFC2</accession>
<dbReference type="Pfam" id="PF00724">
    <property type="entry name" value="Oxidored_FMN"/>
    <property type="match status" value="1"/>
</dbReference>
<evidence type="ECO:0000256" key="1">
    <source>
        <dbReference type="ARBA" id="ARBA00001917"/>
    </source>
</evidence>
<evidence type="ECO:0000259" key="6">
    <source>
        <dbReference type="Pfam" id="PF00724"/>
    </source>
</evidence>
<evidence type="ECO:0000256" key="3">
    <source>
        <dbReference type="ARBA" id="ARBA00022643"/>
    </source>
</evidence>
<evidence type="ECO:0000313" key="7">
    <source>
        <dbReference type="EMBL" id="AYM78693.1"/>
    </source>
</evidence>
<sequence>MSQLFTPFALGPLHVANRIAIAPMCQYSADNGNATDWHMIHLGHLALSGAGLLMTEATAVSPEGRISADDLGLWSDANQTALAKVVQAIRRHAPIPLVVQLGHAGRKASSRAPWQGGTCVHLADGGWQTVAPSAIAHAPGETVPLALDEMGLLQIKGAFVAAAQRVHALGIEGIELHAAHGYLLHQFLSPLSNQRSDAYGGSLDNRMRFPLEVYAAVRAAVPASMAVGVRLSATDWVEGGWDIEQSVRFAQELKQLGADFIHVSSGGISPQQQIPVGPGYQVAFAERIKRDSGLPTISVGLITEAQQAEDIIAHGQSDMVALARAILFDPRWPWHAAAQLGAQVSAPPQYWRSQPREYKNLFGDTTLGQR</sequence>
<dbReference type="AlphaFoldDB" id="A0A3G2EFC2"/>
<proteinExistence type="predicted"/>
<comment type="cofactor">
    <cofactor evidence="1">
        <name>FMN</name>
        <dbReference type="ChEBI" id="CHEBI:58210"/>
    </cofactor>
</comment>
<organism evidence="7 8">
    <name type="scientific">Janthinobacterium agaricidamnosum</name>
    <dbReference type="NCBI Taxonomy" id="55508"/>
    <lineage>
        <taxon>Bacteria</taxon>
        <taxon>Pseudomonadati</taxon>
        <taxon>Pseudomonadota</taxon>
        <taxon>Betaproteobacteria</taxon>
        <taxon>Burkholderiales</taxon>
        <taxon>Oxalobacteraceae</taxon>
        <taxon>Janthinobacterium</taxon>
    </lineage>
</organism>
<dbReference type="InterPro" id="IPR044152">
    <property type="entry name" value="YqjM-like"/>
</dbReference>
<name>A0A3G2EFC2_9BURK</name>
<dbReference type="Gene3D" id="3.20.20.70">
    <property type="entry name" value="Aldolase class I"/>
    <property type="match status" value="1"/>
</dbReference>
<keyword evidence="2" id="KW-0285">Flavoprotein</keyword>
<dbReference type="GO" id="GO:0003959">
    <property type="term" value="F:NADPH dehydrogenase activity"/>
    <property type="evidence" value="ECO:0007669"/>
    <property type="project" value="InterPro"/>
</dbReference>